<dbReference type="PANTHER" id="PTHR34535">
    <property type="entry name" value="HYDROGENASE MATURATION FACTOR HYPA"/>
    <property type="match status" value="1"/>
</dbReference>
<evidence type="ECO:0000256" key="4">
    <source>
        <dbReference type="ARBA" id="ARBA00022833"/>
    </source>
</evidence>
<sequence length="115" mass="12456">MHEMGIAMQIAEIAAAAIPADMAGKRVERVRLRVGRLSAVVSASLRFCFDVVARDTPLANAVLDIEEIPVTAVCDDCGHQWTADQPHFICPRCNGGAVRILSGRELEVTAIEIEE</sequence>
<keyword evidence="4 5" id="KW-0862">Zinc</keyword>
<dbReference type="Gene3D" id="3.30.2320.80">
    <property type="match status" value="1"/>
</dbReference>
<dbReference type="NCBIfam" id="TIGR00100">
    <property type="entry name" value="hypA"/>
    <property type="match status" value="1"/>
</dbReference>
<dbReference type="PIRSF" id="PIRSF004761">
    <property type="entry name" value="Hydrgn_mat_HypA"/>
    <property type="match status" value="1"/>
</dbReference>
<dbReference type="Proteomes" id="UP000014977">
    <property type="component" value="Unassembled WGS sequence"/>
</dbReference>
<dbReference type="PATRIC" id="fig|1121405.3.peg.1134"/>
<dbReference type="GO" id="GO:0016151">
    <property type="term" value="F:nickel cation binding"/>
    <property type="evidence" value="ECO:0007669"/>
    <property type="project" value="UniProtKB-UniRule"/>
</dbReference>
<evidence type="ECO:0000256" key="5">
    <source>
        <dbReference type="HAMAP-Rule" id="MF_00213"/>
    </source>
</evidence>
<dbReference type="InterPro" id="IPR000688">
    <property type="entry name" value="HypA/HybF"/>
</dbReference>
<dbReference type="GO" id="GO:0008270">
    <property type="term" value="F:zinc ion binding"/>
    <property type="evidence" value="ECO:0007669"/>
    <property type="project" value="UniProtKB-UniRule"/>
</dbReference>
<accession>S7V697</accession>
<evidence type="ECO:0000313" key="6">
    <source>
        <dbReference type="EMBL" id="EPR42169.1"/>
    </source>
</evidence>
<comment type="function">
    <text evidence="5">Involved in the maturation of [NiFe] hydrogenases. Required for nickel insertion into the metal center of the hydrogenase.</text>
</comment>
<proteinExistence type="inferred from homology"/>
<dbReference type="Pfam" id="PF01155">
    <property type="entry name" value="HypA"/>
    <property type="match status" value="1"/>
</dbReference>
<keyword evidence="7" id="KW-1185">Reference proteome</keyword>
<dbReference type="eggNOG" id="COG0375">
    <property type="taxonomic scope" value="Bacteria"/>
</dbReference>
<dbReference type="PROSITE" id="PS01249">
    <property type="entry name" value="HYPA"/>
    <property type="match status" value="1"/>
</dbReference>
<dbReference type="RefSeq" id="WP_020876070.1">
    <property type="nucleotide sequence ID" value="NZ_FUWN01000014.1"/>
</dbReference>
<name>S7V697_DESML</name>
<keyword evidence="3 5" id="KW-0479">Metal-binding</keyword>
<dbReference type="AlphaFoldDB" id="S7V697"/>
<dbReference type="GO" id="GO:0051604">
    <property type="term" value="P:protein maturation"/>
    <property type="evidence" value="ECO:0007669"/>
    <property type="project" value="InterPro"/>
</dbReference>
<dbReference type="EMBL" id="ATHJ01000068">
    <property type="protein sequence ID" value="EPR42169.1"/>
    <property type="molecule type" value="Genomic_DNA"/>
</dbReference>
<protein>
    <recommendedName>
        <fullName evidence="5">Hydrogenase maturation factor HypA</fullName>
    </recommendedName>
</protein>
<comment type="caution">
    <text evidence="6">The sequence shown here is derived from an EMBL/GenBank/DDBJ whole genome shotgun (WGS) entry which is preliminary data.</text>
</comment>
<feature type="binding site" evidence="5">
    <location>
        <position position="77"/>
    </location>
    <ligand>
        <name>Zn(2+)</name>
        <dbReference type="ChEBI" id="CHEBI:29105"/>
    </ligand>
</feature>
<dbReference type="STRING" id="897.B2D07_17090"/>
<feature type="binding site" evidence="5">
    <location>
        <position position="74"/>
    </location>
    <ligand>
        <name>Zn(2+)</name>
        <dbReference type="ChEBI" id="CHEBI:29105"/>
    </ligand>
</feature>
<evidence type="ECO:0000256" key="2">
    <source>
        <dbReference type="ARBA" id="ARBA00022596"/>
    </source>
</evidence>
<dbReference type="InterPro" id="IPR020538">
    <property type="entry name" value="Hydgase_Ni_incorp_HypA/HybF_CS"/>
</dbReference>
<dbReference type="PANTHER" id="PTHR34535:SF3">
    <property type="entry name" value="HYDROGENASE MATURATION FACTOR HYPA"/>
    <property type="match status" value="1"/>
</dbReference>
<evidence type="ECO:0000256" key="3">
    <source>
        <dbReference type="ARBA" id="ARBA00022723"/>
    </source>
</evidence>
<organism evidence="6 7">
    <name type="scientific">Desulfococcus multivorans DSM 2059</name>
    <dbReference type="NCBI Taxonomy" id="1121405"/>
    <lineage>
        <taxon>Bacteria</taxon>
        <taxon>Pseudomonadati</taxon>
        <taxon>Thermodesulfobacteriota</taxon>
        <taxon>Desulfobacteria</taxon>
        <taxon>Desulfobacterales</taxon>
        <taxon>Desulfococcaceae</taxon>
        <taxon>Desulfococcus</taxon>
    </lineage>
</organism>
<comment type="similarity">
    <text evidence="1 5">Belongs to the HypA/HybF family.</text>
</comment>
<gene>
    <name evidence="5" type="primary">hypA</name>
    <name evidence="6" type="ORF">dsmv_1686</name>
</gene>
<keyword evidence="2 5" id="KW-0533">Nickel</keyword>
<feature type="binding site" evidence="5">
    <location>
        <position position="90"/>
    </location>
    <ligand>
        <name>Zn(2+)</name>
        <dbReference type="ChEBI" id="CHEBI:29105"/>
    </ligand>
</feature>
<feature type="binding site" evidence="5">
    <location>
        <position position="2"/>
    </location>
    <ligand>
        <name>Ni(2+)</name>
        <dbReference type="ChEBI" id="CHEBI:49786"/>
    </ligand>
</feature>
<evidence type="ECO:0000256" key="1">
    <source>
        <dbReference type="ARBA" id="ARBA00010748"/>
    </source>
</evidence>
<feature type="binding site" evidence="5">
    <location>
        <position position="93"/>
    </location>
    <ligand>
        <name>Zn(2+)</name>
        <dbReference type="ChEBI" id="CHEBI:29105"/>
    </ligand>
</feature>
<reference evidence="6 7" key="1">
    <citation type="journal article" date="2013" name="Genome Announc.">
        <title>Draft genome sequences for three mercury-methylating, sulfate-reducing bacteria.</title>
        <authorList>
            <person name="Brown S.D."/>
            <person name="Hurt R.A.Jr."/>
            <person name="Gilmour C.C."/>
            <person name="Elias D.A."/>
        </authorList>
    </citation>
    <scope>NUCLEOTIDE SEQUENCE [LARGE SCALE GENOMIC DNA]</scope>
    <source>
        <strain evidence="6 7">DSM 2059</strain>
    </source>
</reference>
<dbReference type="HAMAP" id="MF_00213">
    <property type="entry name" value="HypA_HybF"/>
    <property type="match status" value="1"/>
</dbReference>
<dbReference type="OrthoDB" id="9800361at2"/>
<evidence type="ECO:0000313" key="7">
    <source>
        <dbReference type="Proteomes" id="UP000014977"/>
    </source>
</evidence>